<dbReference type="InterPro" id="IPR039661">
    <property type="entry name" value="ELP3"/>
</dbReference>
<evidence type="ECO:0000256" key="9">
    <source>
        <dbReference type="ARBA" id="ARBA00023315"/>
    </source>
</evidence>
<keyword evidence="5" id="KW-0819">tRNA processing</keyword>
<sequence length="296" mass="34724">MGGTFLAYPKDYQYQFIKDCFDALNGEESADLEDAKRVNETANHRCTGLCIETRPDWCQEEEIDRMLEFGTTRVELGVQTLDDEIYRLVRRGHKVEDVVKATALLREHGFKVHYHWMPGLPGSTPEQDFKLSQRLFDDDRFRPDGLKLYPTMVVEGTELERWYQENRYQPYDVNTMIDLMIDIKSIVPKYVRISRVLRDIPAKFITAGCKDSLRGVIKQRMKQRAIECKCVRCREYGHRARDGWEIGEPQMVRMDYEASGGREIFLSFEDESETLFGLLRMRIQSKPVSKLEPERQ</sequence>
<dbReference type="GO" id="GO:0005737">
    <property type="term" value="C:cytoplasm"/>
    <property type="evidence" value="ECO:0007669"/>
    <property type="project" value="TreeGrafter"/>
</dbReference>
<evidence type="ECO:0000256" key="4">
    <source>
        <dbReference type="ARBA" id="ARBA00022691"/>
    </source>
</evidence>
<dbReference type="SMART" id="SM00729">
    <property type="entry name" value="Elp3"/>
    <property type="match status" value="1"/>
</dbReference>
<dbReference type="InterPro" id="IPR058240">
    <property type="entry name" value="rSAM_sf"/>
</dbReference>
<keyword evidence="3" id="KW-0808">Transferase</keyword>
<comment type="cofactor">
    <cofactor evidence="1">
        <name>[4Fe-4S] cluster</name>
        <dbReference type="ChEBI" id="CHEBI:49883"/>
    </cofactor>
</comment>
<dbReference type="AlphaFoldDB" id="X1MAC6"/>
<dbReference type="GO" id="GO:0051539">
    <property type="term" value="F:4 iron, 4 sulfur cluster binding"/>
    <property type="evidence" value="ECO:0007669"/>
    <property type="project" value="UniProtKB-KW"/>
</dbReference>
<evidence type="ECO:0000256" key="3">
    <source>
        <dbReference type="ARBA" id="ARBA00022679"/>
    </source>
</evidence>
<dbReference type="GO" id="GO:0002926">
    <property type="term" value="P:tRNA wobble base 5-methoxycarbonylmethyl-2-thiouridinylation"/>
    <property type="evidence" value="ECO:0007669"/>
    <property type="project" value="TreeGrafter"/>
</dbReference>
<dbReference type="PANTHER" id="PTHR11135">
    <property type="entry name" value="HISTONE ACETYLTRANSFERASE-RELATED"/>
    <property type="match status" value="1"/>
</dbReference>
<protein>
    <recommendedName>
        <fullName evidence="10">Radical SAM core domain-containing protein</fullName>
    </recommendedName>
</protein>
<dbReference type="EMBL" id="BARV01006602">
    <property type="protein sequence ID" value="GAI15026.1"/>
    <property type="molecule type" value="Genomic_DNA"/>
</dbReference>
<gene>
    <name evidence="11" type="ORF">S06H3_13517</name>
</gene>
<keyword evidence="2" id="KW-0004">4Fe-4S</keyword>
<keyword evidence="4" id="KW-0949">S-adenosyl-L-methionine</keyword>
<evidence type="ECO:0000256" key="2">
    <source>
        <dbReference type="ARBA" id="ARBA00022485"/>
    </source>
</evidence>
<organism evidence="11">
    <name type="scientific">marine sediment metagenome</name>
    <dbReference type="NCBI Taxonomy" id="412755"/>
    <lineage>
        <taxon>unclassified sequences</taxon>
        <taxon>metagenomes</taxon>
        <taxon>ecological metagenomes</taxon>
    </lineage>
</organism>
<dbReference type="SUPFAM" id="SSF102114">
    <property type="entry name" value="Radical SAM enzymes"/>
    <property type="match status" value="1"/>
</dbReference>
<comment type="caution">
    <text evidence="11">The sequence shown here is derived from an EMBL/GenBank/DDBJ whole genome shotgun (WGS) entry which is preliminary data.</text>
</comment>
<dbReference type="Pfam" id="PF16199">
    <property type="entry name" value="Radical_SAM_C"/>
    <property type="match status" value="1"/>
</dbReference>
<dbReference type="Gene3D" id="3.80.30.20">
    <property type="entry name" value="tm_1862 like domain"/>
    <property type="match status" value="1"/>
</dbReference>
<evidence type="ECO:0000256" key="6">
    <source>
        <dbReference type="ARBA" id="ARBA00022723"/>
    </source>
</evidence>
<keyword evidence="6" id="KW-0479">Metal-binding</keyword>
<dbReference type="InterPro" id="IPR007197">
    <property type="entry name" value="rSAM"/>
</dbReference>
<evidence type="ECO:0000313" key="11">
    <source>
        <dbReference type="EMBL" id="GAI15026.1"/>
    </source>
</evidence>
<dbReference type="GO" id="GO:0046872">
    <property type="term" value="F:metal ion binding"/>
    <property type="evidence" value="ECO:0007669"/>
    <property type="project" value="UniProtKB-KW"/>
</dbReference>
<accession>X1MAC6</accession>
<dbReference type="InterPro" id="IPR023404">
    <property type="entry name" value="rSAM_horseshoe"/>
</dbReference>
<feature type="domain" description="Radical SAM core" evidence="10">
    <location>
        <begin position="1"/>
        <end position="203"/>
    </location>
</feature>
<evidence type="ECO:0000256" key="7">
    <source>
        <dbReference type="ARBA" id="ARBA00023004"/>
    </source>
</evidence>
<keyword evidence="8" id="KW-0411">Iron-sulfur</keyword>
<evidence type="ECO:0000259" key="10">
    <source>
        <dbReference type="PROSITE" id="PS51918"/>
    </source>
</evidence>
<keyword evidence="9" id="KW-0012">Acyltransferase</keyword>
<evidence type="ECO:0000256" key="5">
    <source>
        <dbReference type="ARBA" id="ARBA00022694"/>
    </source>
</evidence>
<dbReference type="GO" id="GO:0016746">
    <property type="term" value="F:acyltransferase activity"/>
    <property type="evidence" value="ECO:0007669"/>
    <property type="project" value="UniProtKB-KW"/>
</dbReference>
<dbReference type="Pfam" id="PF04055">
    <property type="entry name" value="Radical_SAM"/>
    <property type="match status" value="1"/>
</dbReference>
<dbReference type="PANTHER" id="PTHR11135:SF7">
    <property type="entry name" value="TRNA URIDINE(34) ACETYLTRANSFERASE"/>
    <property type="match status" value="1"/>
</dbReference>
<reference evidence="11" key="1">
    <citation type="journal article" date="2014" name="Front. Microbiol.">
        <title>High frequency of phylogenetically diverse reductive dehalogenase-homologous genes in deep subseafloor sedimentary metagenomes.</title>
        <authorList>
            <person name="Kawai M."/>
            <person name="Futagami T."/>
            <person name="Toyoda A."/>
            <person name="Takaki Y."/>
            <person name="Nishi S."/>
            <person name="Hori S."/>
            <person name="Arai W."/>
            <person name="Tsubouchi T."/>
            <person name="Morono Y."/>
            <person name="Uchiyama I."/>
            <person name="Ito T."/>
            <person name="Fujiyama A."/>
            <person name="Inagaki F."/>
            <person name="Takami H."/>
        </authorList>
    </citation>
    <scope>NUCLEOTIDE SEQUENCE</scope>
    <source>
        <strain evidence="11">Expedition CK06-06</strain>
    </source>
</reference>
<name>X1MAC6_9ZZZZ</name>
<keyword evidence="7" id="KW-0408">Iron</keyword>
<dbReference type="InterPro" id="IPR006638">
    <property type="entry name" value="Elp3/MiaA/NifB-like_rSAM"/>
</dbReference>
<dbReference type="CDD" id="cd01335">
    <property type="entry name" value="Radical_SAM"/>
    <property type="match status" value="1"/>
</dbReference>
<dbReference type="InterPro" id="IPR032432">
    <property type="entry name" value="Radical_SAM_C"/>
</dbReference>
<dbReference type="InterPro" id="IPR034687">
    <property type="entry name" value="ELP3-like"/>
</dbReference>
<proteinExistence type="predicted"/>
<dbReference type="PROSITE" id="PS51918">
    <property type="entry name" value="RADICAL_SAM"/>
    <property type="match status" value="1"/>
</dbReference>
<evidence type="ECO:0000256" key="1">
    <source>
        <dbReference type="ARBA" id="ARBA00001966"/>
    </source>
</evidence>
<dbReference type="NCBIfam" id="TIGR01211">
    <property type="entry name" value="ELP3"/>
    <property type="match status" value="1"/>
</dbReference>
<evidence type="ECO:0000256" key="8">
    <source>
        <dbReference type="ARBA" id="ARBA00023014"/>
    </source>
</evidence>